<organism evidence="1">
    <name type="scientific">Coralloluteibacterium stylophorae</name>
    <dbReference type="NCBI Taxonomy" id="1776034"/>
    <lineage>
        <taxon>Bacteria</taxon>
        <taxon>Pseudomonadati</taxon>
        <taxon>Pseudomonadota</taxon>
        <taxon>Gammaproteobacteria</taxon>
        <taxon>Lysobacterales</taxon>
        <taxon>Lysobacteraceae</taxon>
        <taxon>Coralloluteibacterium</taxon>
    </lineage>
</organism>
<gene>
    <name evidence="2" type="ORF">KB893_015785</name>
    <name evidence="1" type="ORF">KB893_04645</name>
</gene>
<reference evidence="1" key="2">
    <citation type="submission" date="2021-04" db="EMBL/GenBank/DDBJ databases">
        <authorList>
            <person name="Karlyshev A.V."/>
        </authorList>
    </citation>
    <scope>NUCLEOTIDE SEQUENCE</scope>
    <source>
        <strain evidence="1">LMG 29479</strain>
    </source>
</reference>
<dbReference type="EMBL" id="JAGQFT020000012">
    <property type="protein sequence ID" value="MBS7458601.1"/>
    <property type="molecule type" value="Genomic_DNA"/>
</dbReference>
<evidence type="ECO:0000313" key="2">
    <source>
        <dbReference type="EMBL" id="MBS7458601.1"/>
    </source>
</evidence>
<proteinExistence type="predicted"/>
<protein>
    <submittedName>
        <fullName evidence="1">Aldose epimerase</fullName>
    </submittedName>
</protein>
<dbReference type="InterPro" id="IPR008183">
    <property type="entry name" value="Aldose_1/G6P_1-epimerase"/>
</dbReference>
<dbReference type="Gene3D" id="2.70.98.10">
    <property type="match status" value="1"/>
</dbReference>
<name>A0A8J7VTN6_9GAMM</name>
<dbReference type="AlphaFoldDB" id="A0A8J7VTN6"/>
<dbReference type="InterPro" id="IPR014718">
    <property type="entry name" value="GH-type_carb-bd"/>
</dbReference>
<dbReference type="EMBL" id="JAGQFT010000022">
    <property type="protein sequence ID" value="MBR0561811.1"/>
    <property type="molecule type" value="Genomic_DNA"/>
</dbReference>
<dbReference type="GO" id="GO:0005975">
    <property type="term" value="P:carbohydrate metabolic process"/>
    <property type="evidence" value="ECO:0007669"/>
    <property type="project" value="InterPro"/>
</dbReference>
<dbReference type="GO" id="GO:0016853">
    <property type="term" value="F:isomerase activity"/>
    <property type="evidence" value="ECO:0007669"/>
    <property type="project" value="InterPro"/>
</dbReference>
<evidence type="ECO:0000313" key="1">
    <source>
        <dbReference type="EMBL" id="MBR0561811.1"/>
    </source>
</evidence>
<evidence type="ECO:0000313" key="3">
    <source>
        <dbReference type="Proteomes" id="UP000675747"/>
    </source>
</evidence>
<sequence length="277" mass="29871">MAPEAGAQGDGALAPFAPGPTFVIAGGALEVEIAPEAGGRIAQIRHAGLEQLLGHGPGNEATIAWGCYPMLPWAGRIRNAAFDLDGAAHRLQANLGAHAIHGVGFALPWRVEARDASSAVLSLALPEDRRWPFGGVARQHFGIDGDRLRMRLAVTAGAVRMPVVLGWHPWFLKPERLEFRPGAMYPRDAEGIAVRPTVTPTPGPWDDCFLNDEPVVLHRGGRRLRLSSDCTHWVVFDERAQTTCVEPQSGPPDGPTLGARVLAPGETLEAWFEMAWE</sequence>
<dbReference type="InterPro" id="IPR011013">
    <property type="entry name" value="Gal_mutarotase_sf_dom"/>
</dbReference>
<reference evidence="2 3" key="1">
    <citation type="journal article" date="2021" name="Microbiol. Resour. Announc.">
        <title>Draft Genome Sequence of Coralloluteibacterium stylophorae LMG 29479T.</title>
        <authorList>
            <person name="Karlyshev A.V."/>
            <person name="Kudryashova E.B."/>
            <person name="Ariskina E.V."/>
            <person name="Conroy A.P."/>
            <person name="Abidueva E.Y."/>
        </authorList>
    </citation>
    <scope>NUCLEOTIDE SEQUENCE [LARGE SCALE GENOMIC DNA]</scope>
    <source>
        <strain evidence="2 3">LMG 29479</strain>
    </source>
</reference>
<keyword evidence="3" id="KW-1185">Reference proteome</keyword>
<dbReference type="GO" id="GO:0030246">
    <property type="term" value="F:carbohydrate binding"/>
    <property type="evidence" value="ECO:0007669"/>
    <property type="project" value="InterPro"/>
</dbReference>
<dbReference type="Pfam" id="PF01263">
    <property type="entry name" value="Aldose_epim"/>
    <property type="match status" value="1"/>
</dbReference>
<dbReference type="RefSeq" id="WP_211925777.1">
    <property type="nucleotide sequence ID" value="NZ_JAGQFT020000012.1"/>
</dbReference>
<dbReference type="Proteomes" id="UP000675747">
    <property type="component" value="Unassembled WGS sequence"/>
</dbReference>
<dbReference type="SUPFAM" id="SSF74650">
    <property type="entry name" value="Galactose mutarotase-like"/>
    <property type="match status" value="1"/>
</dbReference>
<accession>A0A8J7VTN6</accession>
<comment type="caution">
    <text evidence="1">The sequence shown here is derived from an EMBL/GenBank/DDBJ whole genome shotgun (WGS) entry which is preliminary data.</text>
</comment>